<evidence type="ECO:0000256" key="14">
    <source>
        <dbReference type="ARBA" id="ARBA00022840"/>
    </source>
</evidence>
<evidence type="ECO:0000256" key="9">
    <source>
        <dbReference type="ARBA" id="ARBA00012523"/>
    </source>
</evidence>
<dbReference type="EC" id="2.7.7.62" evidence="9"/>
<evidence type="ECO:0000256" key="6">
    <source>
        <dbReference type="ARBA" id="ARBA00005159"/>
    </source>
</evidence>
<evidence type="ECO:0000256" key="17">
    <source>
        <dbReference type="ARBA" id="ARBA00030571"/>
    </source>
</evidence>
<dbReference type="Gene3D" id="3.40.50.300">
    <property type="entry name" value="P-loop containing nucleotide triphosphate hydrolases"/>
    <property type="match status" value="1"/>
</dbReference>
<dbReference type="EMBL" id="DWWV01000023">
    <property type="protein sequence ID" value="HJC09522.1"/>
    <property type="molecule type" value="Genomic_DNA"/>
</dbReference>
<evidence type="ECO:0000256" key="11">
    <source>
        <dbReference type="ARBA" id="ARBA00022679"/>
    </source>
</evidence>
<keyword evidence="12" id="KW-0547">Nucleotide-binding</keyword>
<accession>A0A9D2SIQ3</accession>
<dbReference type="SUPFAM" id="SSF52540">
    <property type="entry name" value="P-loop containing nucleoside triphosphate hydrolases"/>
    <property type="match status" value="1"/>
</dbReference>
<comment type="catalytic activity">
    <reaction evidence="3">
        <text>adenosylcob(III)inamide + GTP = adenosylcob(III)inamide phosphate + GDP + H(+)</text>
        <dbReference type="Rhea" id="RHEA:15765"/>
        <dbReference type="ChEBI" id="CHEBI:2480"/>
        <dbReference type="ChEBI" id="CHEBI:15378"/>
        <dbReference type="ChEBI" id="CHEBI:37565"/>
        <dbReference type="ChEBI" id="CHEBI:58189"/>
        <dbReference type="ChEBI" id="CHEBI:58502"/>
        <dbReference type="EC" id="2.7.1.156"/>
    </reaction>
</comment>
<name>A0A9D2SIQ3_9FIRM</name>
<evidence type="ECO:0000313" key="18">
    <source>
        <dbReference type="EMBL" id="HJC09522.1"/>
    </source>
</evidence>
<reference evidence="18" key="2">
    <citation type="submission" date="2021-04" db="EMBL/GenBank/DDBJ databases">
        <authorList>
            <person name="Gilroy R."/>
        </authorList>
    </citation>
    <scope>NUCLEOTIDE SEQUENCE</scope>
    <source>
        <strain evidence="18">ChiSxjej6B18-287</strain>
    </source>
</reference>
<evidence type="ECO:0000313" key="19">
    <source>
        <dbReference type="Proteomes" id="UP000823893"/>
    </source>
</evidence>
<keyword evidence="14" id="KW-0067">ATP-binding</keyword>
<dbReference type="GO" id="GO:0043752">
    <property type="term" value="F:adenosylcobinamide kinase activity"/>
    <property type="evidence" value="ECO:0007669"/>
    <property type="project" value="UniProtKB-EC"/>
</dbReference>
<sequence length="128" mass="14765">MRLVIGGAFQGKKDYVKQTFHLKEEEMKDGAMASYEDIFHCPCLYHFHEWIRKELEENWNLDNLEGELLEKNPEIILVSNELGYGVVPIEAFDRNYRETTGRVCTRIAQKSSQVIRVVCGIGTVIKDA</sequence>
<comment type="function">
    <text evidence="4">Catalyzes ATP-dependent phosphorylation of adenosylcobinamide and addition of GMP to adenosylcobinamide phosphate.</text>
</comment>
<dbReference type="GO" id="GO:0008820">
    <property type="term" value="F:cobinamide phosphate guanylyltransferase activity"/>
    <property type="evidence" value="ECO:0007669"/>
    <property type="project" value="UniProtKB-EC"/>
</dbReference>
<evidence type="ECO:0000256" key="1">
    <source>
        <dbReference type="ARBA" id="ARBA00000312"/>
    </source>
</evidence>
<dbReference type="EC" id="2.7.1.156" evidence="8"/>
<gene>
    <name evidence="18" type="ORF">H9935_01745</name>
</gene>
<reference evidence="18" key="1">
    <citation type="journal article" date="2021" name="PeerJ">
        <title>Extensive microbial diversity within the chicken gut microbiome revealed by metagenomics and culture.</title>
        <authorList>
            <person name="Gilroy R."/>
            <person name="Ravi A."/>
            <person name="Getino M."/>
            <person name="Pursley I."/>
            <person name="Horton D.L."/>
            <person name="Alikhan N.F."/>
            <person name="Baker D."/>
            <person name="Gharbi K."/>
            <person name="Hall N."/>
            <person name="Watson M."/>
            <person name="Adriaenssens E.M."/>
            <person name="Foster-Nyarko E."/>
            <person name="Jarju S."/>
            <person name="Secka A."/>
            <person name="Antonio M."/>
            <person name="Oren A."/>
            <person name="Chaudhuri R.R."/>
            <person name="La Ragione R."/>
            <person name="Hildebrand F."/>
            <person name="Pallen M.J."/>
        </authorList>
    </citation>
    <scope>NUCLEOTIDE SEQUENCE</scope>
    <source>
        <strain evidence="18">ChiSxjej6B18-287</strain>
    </source>
</reference>
<dbReference type="Proteomes" id="UP000823893">
    <property type="component" value="Unassembled WGS sequence"/>
</dbReference>
<evidence type="ECO:0000256" key="7">
    <source>
        <dbReference type="ARBA" id="ARBA00007490"/>
    </source>
</evidence>
<keyword evidence="11" id="KW-0808">Transferase</keyword>
<evidence type="ECO:0000256" key="8">
    <source>
        <dbReference type="ARBA" id="ARBA00012016"/>
    </source>
</evidence>
<comment type="pathway">
    <text evidence="6">Cofactor biosynthesis; adenosylcobalamin biosynthesis; adenosylcobalamin from cob(II)yrinate a,c-diamide: step 5/7.</text>
</comment>
<proteinExistence type="inferred from homology"/>
<keyword evidence="15" id="KW-0342">GTP-binding</keyword>
<dbReference type="PANTHER" id="PTHR34848">
    <property type="match status" value="1"/>
</dbReference>
<protein>
    <recommendedName>
        <fullName evidence="16">Adenosylcobinamide kinase</fullName>
        <ecNumber evidence="8">2.7.1.156</ecNumber>
        <ecNumber evidence="9">2.7.7.62</ecNumber>
    </recommendedName>
    <alternativeName>
        <fullName evidence="17">Adenosylcobinamide-phosphate guanylyltransferase</fullName>
    </alternativeName>
</protein>
<evidence type="ECO:0000256" key="5">
    <source>
        <dbReference type="ARBA" id="ARBA00004692"/>
    </source>
</evidence>
<dbReference type="InterPro" id="IPR027417">
    <property type="entry name" value="P-loop_NTPase"/>
</dbReference>
<evidence type="ECO:0000256" key="3">
    <source>
        <dbReference type="ARBA" id="ARBA00001522"/>
    </source>
</evidence>
<dbReference type="Pfam" id="PF02283">
    <property type="entry name" value="CobU"/>
    <property type="match status" value="1"/>
</dbReference>
<comment type="pathway">
    <text evidence="5">Cofactor biosynthesis; adenosylcobalamin biosynthesis; adenosylcobalamin from cob(II)yrinate a,c-diamide: step 6/7.</text>
</comment>
<keyword evidence="10" id="KW-0169">Cobalamin biosynthesis</keyword>
<dbReference type="GO" id="GO:0005525">
    <property type="term" value="F:GTP binding"/>
    <property type="evidence" value="ECO:0007669"/>
    <property type="project" value="UniProtKB-KW"/>
</dbReference>
<dbReference type="GO" id="GO:0005524">
    <property type="term" value="F:ATP binding"/>
    <property type="evidence" value="ECO:0007669"/>
    <property type="project" value="UniProtKB-KW"/>
</dbReference>
<dbReference type="InterPro" id="IPR003203">
    <property type="entry name" value="CobU/CobP"/>
</dbReference>
<keyword evidence="18" id="KW-0548">Nucleotidyltransferase</keyword>
<evidence type="ECO:0000256" key="13">
    <source>
        <dbReference type="ARBA" id="ARBA00022777"/>
    </source>
</evidence>
<evidence type="ECO:0000256" key="12">
    <source>
        <dbReference type="ARBA" id="ARBA00022741"/>
    </source>
</evidence>
<dbReference type="PANTHER" id="PTHR34848:SF1">
    <property type="entry name" value="BIFUNCTIONAL ADENOSYLCOBALAMIN BIOSYNTHESIS PROTEIN COBU"/>
    <property type="match status" value="1"/>
</dbReference>
<dbReference type="AlphaFoldDB" id="A0A9D2SIQ3"/>
<evidence type="ECO:0000256" key="15">
    <source>
        <dbReference type="ARBA" id="ARBA00023134"/>
    </source>
</evidence>
<comment type="catalytic activity">
    <reaction evidence="1">
        <text>adenosylcob(III)inamide + ATP = adenosylcob(III)inamide phosphate + ADP + H(+)</text>
        <dbReference type="Rhea" id="RHEA:15769"/>
        <dbReference type="ChEBI" id="CHEBI:2480"/>
        <dbReference type="ChEBI" id="CHEBI:15378"/>
        <dbReference type="ChEBI" id="CHEBI:30616"/>
        <dbReference type="ChEBI" id="CHEBI:58502"/>
        <dbReference type="ChEBI" id="CHEBI:456216"/>
        <dbReference type="EC" id="2.7.1.156"/>
    </reaction>
</comment>
<evidence type="ECO:0000256" key="2">
    <source>
        <dbReference type="ARBA" id="ARBA00000711"/>
    </source>
</evidence>
<dbReference type="GO" id="GO:0009236">
    <property type="term" value="P:cobalamin biosynthetic process"/>
    <property type="evidence" value="ECO:0007669"/>
    <property type="project" value="UniProtKB-KW"/>
</dbReference>
<organism evidence="18 19">
    <name type="scientific">Candidatus Blautia merdigallinarum</name>
    <dbReference type="NCBI Taxonomy" id="2838495"/>
    <lineage>
        <taxon>Bacteria</taxon>
        <taxon>Bacillati</taxon>
        <taxon>Bacillota</taxon>
        <taxon>Clostridia</taxon>
        <taxon>Lachnospirales</taxon>
        <taxon>Lachnospiraceae</taxon>
        <taxon>Blautia</taxon>
    </lineage>
</organism>
<comment type="catalytic activity">
    <reaction evidence="2">
        <text>adenosylcob(III)inamide phosphate + GTP + H(+) = adenosylcob(III)inamide-GDP + diphosphate</text>
        <dbReference type="Rhea" id="RHEA:22712"/>
        <dbReference type="ChEBI" id="CHEBI:15378"/>
        <dbReference type="ChEBI" id="CHEBI:33019"/>
        <dbReference type="ChEBI" id="CHEBI:37565"/>
        <dbReference type="ChEBI" id="CHEBI:58502"/>
        <dbReference type="ChEBI" id="CHEBI:60487"/>
        <dbReference type="EC" id="2.7.7.62"/>
    </reaction>
</comment>
<evidence type="ECO:0000256" key="16">
    <source>
        <dbReference type="ARBA" id="ARBA00029570"/>
    </source>
</evidence>
<comment type="similarity">
    <text evidence="7">Belongs to the CobU/CobP family.</text>
</comment>
<evidence type="ECO:0000256" key="4">
    <source>
        <dbReference type="ARBA" id="ARBA00003889"/>
    </source>
</evidence>
<comment type="caution">
    <text evidence="18">The sequence shown here is derived from an EMBL/GenBank/DDBJ whole genome shotgun (WGS) entry which is preliminary data.</text>
</comment>
<keyword evidence="13 18" id="KW-0418">Kinase</keyword>
<evidence type="ECO:0000256" key="10">
    <source>
        <dbReference type="ARBA" id="ARBA00022573"/>
    </source>
</evidence>